<evidence type="ECO:0000313" key="2">
    <source>
        <dbReference type="Proteomes" id="UP000602087"/>
    </source>
</evidence>
<dbReference type="RefSeq" id="WP_198732340.1">
    <property type="nucleotide sequence ID" value="NZ_JAEINH010000001.1"/>
</dbReference>
<protein>
    <submittedName>
        <fullName evidence="1">Uncharacterized protein</fullName>
    </submittedName>
</protein>
<dbReference type="AlphaFoldDB" id="A0A934I1D9"/>
<comment type="caution">
    <text evidence="1">The sequence shown here is derived from an EMBL/GenBank/DDBJ whole genome shotgun (WGS) entry which is preliminary data.</text>
</comment>
<organism evidence="1 2">
    <name type="scientific">Sanguibacter suaedae</name>
    <dbReference type="NCBI Taxonomy" id="2795737"/>
    <lineage>
        <taxon>Bacteria</taxon>
        <taxon>Bacillati</taxon>
        <taxon>Actinomycetota</taxon>
        <taxon>Actinomycetes</taxon>
        <taxon>Micrococcales</taxon>
        <taxon>Sanguibacteraceae</taxon>
        <taxon>Sanguibacter</taxon>
    </lineage>
</organism>
<gene>
    <name evidence="1" type="ORF">JAV76_02045</name>
</gene>
<proteinExistence type="predicted"/>
<keyword evidence="2" id="KW-1185">Reference proteome</keyword>
<accession>A0A934I1D9</accession>
<name>A0A934I1D9_9MICO</name>
<reference evidence="1" key="1">
    <citation type="submission" date="2020-12" db="EMBL/GenBank/DDBJ databases">
        <title>Sanguibacter suaedae sp. nov., isolated from Suaeda aralocaspica.</title>
        <authorList>
            <person name="Ma Q."/>
        </authorList>
    </citation>
    <scope>NUCLEOTIDE SEQUENCE</scope>
    <source>
        <strain evidence="1">YZGR15</strain>
    </source>
</reference>
<dbReference type="EMBL" id="JAEINH010000001">
    <property type="protein sequence ID" value="MBI9113794.1"/>
    <property type="molecule type" value="Genomic_DNA"/>
</dbReference>
<dbReference type="Pfam" id="PF11848">
    <property type="entry name" value="DUF3368"/>
    <property type="match status" value="1"/>
</dbReference>
<dbReference type="Proteomes" id="UP000602087">
    <property type="component" value="Unassembled WGS sequence"/>
</dbReference>
<evidence type="ECO:0000313" key="1">
    <source>
        <dbReference type="EMBL" id="MBI9113794.1"/>
    </source>
</evidence>
<dbReference type="InterPro" id="IPR021799">
    <property type="entry name" value="PIN-like_prokaryotic"/>
</dbReference>
<sequence>MSTFLFPDNTVLINFAYIGRMDLLARLTGGRGAWCQSVATECDNSSRFEGLDELATARKIFGTPWLPESGAEHLSIRLLRDEMASPGDGPTKHLGEAETIALMEHRGVTGFFITDDEDAARKAHARGIRSSTTWDMLALALRAQWVDADTVFGFVTVLRQRRRPIPRAIGRDRASFDSWVSSVAPSS</sequence>